<dbReference type="AlphaFoldDB" id="A0A494VTG1"/>
<dbReference type="Gene3D" id="3.10.450.410">
    <property type="match status" value="1"/>
</dbReference>
<protein>
    <submittedName>
        <fullName evidence="1">DUF4348 domain-containing protein</fullName>
    </submittedName>
</protein>
<reference evidence="1 2" key="1">
    <citation type="submission" date="2018-10" db="EMBL/GenBank/DDBJ databases">
        <title>Genome sequencing of Mucilaginibacter sp. HYN0043.</title>
        <authorList>
            <person name="Kim M."/>
            <person name="Yi H."/>
        </authorList>
    </citation>
    <scope>NUCLEOTIDE SEQUENCE [LARGE SCALE GENOMIC DNA]</scope>
    <source>
        <strain evidence="1 2">HYN0043</strain>
    </source>
</reference>
<proteinExistence type="predicted"/>
<evidence type="ECO:0000313" key="1">
    <source>
        <dbReference type="EMBL" id="AYL98244.1"/>
    </source>
</evidence>
<dbReference type="Pfam" id="PF14254">
    <property type="entry name" value="DUF4348"/>
    <property type="match status" value="1"/>
</dbReference>
<dbReference type="Proteomes" id="UP000270046">
    <property type="component" value="Chromosome"/>
</dbReference>
<accession>A0A494VTG1</accession>
<dbReference type="OrthoDB" id="1043604at2"/>
<gene>
    <name evidence="1" type="ORF">HYN43_024480</name>
</gene>
<keyword evidence="2" id="KW-1185">Reference proteome</keyword>
<name>A0A494VTG1_9SPHI</name>
<evidence type="ECO:0000313" key="2">
    <source>
        <dbReference type="Proteomes" id="UP000270046"/>
    </source>
</evidence>
<dbReference type="KEGG" id="muh:HYN43_024480"/>
<sequence length="159" mass="18448">MFILNQIMKISFKKQSRFPVLSIMTLILFCSINATGQINKSLKRSNKPIDSSIPENFDQFLKKFNTDSGFQLSRVKFPFKIIESPDEEGKQAPARFVLKKDWKRVKLIQKGNIIIRKQQASKTPVTVQLMIEDTGVSVYHYFKCIKGEWWLVQLEDASD</sequence>
<dbReference type="EMBL" id="CP032869">
    <property type="protein sequence ID" value="AYL98244.1"/>
    <property type="molecule type" value="Genomic_DNA"/>
</dbReference>
<organism evidence="1 2">
    <name type="scientific">Mucilaginibacter celer</name>
    <dbReference type="NCBI Taxonomy" id="2305508"/>
    <lineage>
        <taxon>Bacteria</taxon>
        <taxon>Pseudomonadati</taxon>
        <taxon>Bacteroidota</taxon>
        <taxon>Sphingobacteriia</taxon>
        <taxon>Sphingobacteriales</taxon>
        <taxon>Sphingobacteriaceae</taxon>
        <taxon>Mucilaginibacter</taxon>
    </lineage>
</organism>
<dbReference type="InterPro" id="IPR025590">
    <property type="entry name" value="DUF4348"/>
</dbReference>